<dbReference type="InterPro" id="IPR015797">
    <property type="entry name" value="NUDIX_hydrolase-like_dom_sf"/>
</dbReference>
<dbReference type="Pfam" id="PF00293">
    <property type="entry name" value="NUDIX"/>
    <property type="match status" value="1"/>
</dbReference>
<dbReference type="PROSITE" id="PS00893">
    <property type="entry name" value="NUDIX_BOX"/>
    <property type="match status" value="1"/>
</dbReference>
<sequence length="169" mass="19100">MVKKVHRAFGVYGIIEKQGQLVVIKKNGGPYINRYDLPGGSLEMGESLTKAVDREIAEETGLLVKHKRQIGTTSFTYPWQYQDYVLNQHIAVFYKIEEVSGLLKEAVKQFEDQDALGAECIPLVALTDTNASPLVIKAKEYLLGRQFDDRDQVIASWQVLDNHSAVFKR</sequence>
<evidence type="ECO:0000256" key="3">
    <source>
        <dbReference type="RuleBase" id="RU003476"/>
    </source>
</evidence>
<dbReference type="PATRIC" id="fig|1123500.6.peg.290"/>
<accession>A0A0R2FZ71</accession>
<evidence type="ECO:0000256" key="1">
    <source>
        <dbReference type="ARBA" id="ARBA00005582"/>
    </source>
</evidence>
<evidence type="ECO:0000313" key="5">
    <source>
        <dbReference type="EMBL" id="KRN33488.1"/>
    </source>
</evidence>
<dbReference type="eggNOG" id="COG1051">
    <property type="taxonomic scope" value="Bacteria"/>
</dbReference>
<name>A0A0R2FZ71_9LACO</name>
<comment type="caution">
    <text evidence="5">The sequence shown here is derived from an EMBL/GenBank/DDBJ whole genome shotgun (WGS) entry which is preliminary data.</text>
</comment>
<evidence type="ECO:0000256" key="2">
    <source>
        <dbReference type="ARBA" id="ARBA00022801"/>
    </source>
</evidence>
<dbReference type="PRINTS" id="PR00502">
    <property type="entry name" value="NUDIXFAMILY"/>
</dbReference>
<reference evidence="5 6" key="1">
    <citation type="journal article" date="2015" name="Genome Announc.">
        <title>Expanding the biotechnology potential of lactobacilli through comparative genomics of 213 strains and associated genera.</title>
        <authorList>
            <person name="Sun Z."/>
            <person name="Harris H.M."/>
            <person name="McCann A."/>
            <person name="Guo C."/>
            <person name="Argimon S."/>
            <person name="Zhang W."/>
            <person name="Yang X."/>
            <person name="Jeffery I.B."/>
            <person name="Cooney J.C."/>
            <person name="Kagawa T.F."/>
            <person name="Liu W."/>
            <person name="Song Y."/>
            <person name="Salvetti E."/>
            <person name="Wrobel A."/>
            <person name="Rasinkangas P."/>
            <person name="Parkhill J."/>
            <person name="Rea M.C."/>
            <person name="O'Sullivan O."/>
            <person name="Ritari J."/>
            <person name="Douillard F.P."/>
            <person name="Paul Ross R."/>
            <person name="Yang R."/>
            <person name="Briner A.E."/>
            <person name="Felis G.E."/>
            <person name="de Vos W.M."/>
            <person name="Barrangou R."/>
            <person name="Klaenhammer T.R."/>
            <person name="Caufield P.W."/>
            <person name="Cui Y."/>
            <person name="Zhang H."/>
            <person name="O'Toole P.W."/>
        </authorList>
    </citation>
    <scope>NUCLEOTIDE SEQUENCE [LARGE SCALE GENOMIC DNA]</scope>
    <source>
        <strain evidence="5 6">DSM 20190</strain>
    </source>
</reference>
<keyword evidence="6" id="KW-1185">Reference proteome</keyword>
<feature type="domain" description="Nudix hydrolase" evidence="4">
    <location>
        <begin position="4"/>
        <end position="160"/>
    </location>
</feature>
<dbReference type="InterPro" id="IPR000086">
    <property type="entry name" value="NUDIX_hydrolase_dom"/>
</dbReference>
<evidence type="ECO:0000313" key="6">
    <source>
        <dbReference type="Proteomes" id="UP000051296"/>
    </source>
</evidence>
<comment type="similarity">
    <text evidence="1 3">Belongs to the Nudix hydrolase family.</text>
</comment>
<dbReference type="InterPro" id="IPR020084">
    <property type="entry name" value="NUDIX_hydrolase_CS"/>
</dbReference>
<dbReference type="AlphaFoldDB" id="A0A0R2FZ71"/>
<dbReference type="OrthoDB" id="369191at2"/>
<dbReference type="SUPFAM" id="SSF55811">
    <property type="entry name" value="Nudix"/>
    <property type="match status" value="1"/>
</dbReference>
<dbReference type="EMBL" id="JQAX01000001">
    <property type="protein sequence ID" value="KRN33488.1"/>
    <property type="molecule type" value="Genomic_DNA"/>
</dbReference>
<dbReference type="Gene3D" id="3.90.79.10">
    <property type="entry name" value="Nucleoside Triphosphate Pyrophosphohydrolase"/>
    <property type="match status" value="1"/>
</dbReference>
<dbReference type="PANTHER" id="PTHR43736:SF1">
    <property type="entry name" value="DIHYDRONEOPTERIN TRIPHOSPHATE DIPHOSPHATASE"/>
    <property type="match status" value="1"/>
</dbReference>
<dbReference type="RefSeq" id="WP_022791017.1">
    <property type="nucleotide sequence ID" value="NZ_ATUU01000001.1"/>
</dbReference>
<gene>
    <name evidence="5" type="ORF">IV68_GL000291</name>
</gene>
<dbReference type="PANTHER" id="PTHR43736">
    <property type="entry name" value="ADP-RIBOSE PYROPHOSPHATASE"/>
    <property type="match status" value="1"/>
</dbReference>
<dbReference type="InParanoid" id="A0A0R2FZ71"/>
<organism evidence="5 6">
    <name type="scientific">Weissella halotolerans DSM 20190</name>
    <dbReference type="NCBI Taxonomy" id="1123500"/>
    <lineage>
        <taxon>Bacteria</taxon>
        <taxon>Bacillati</taxon>
        <taxon>Bacillota</taxon>
        <taxon>Bacilli</taxon>
        <taxon>Lactobacillales</taxon>
        <taxon>Lactobacillaceae</taxon>
        <taxon>Weissella</taxon>
    </lineage>
</organism>
<dbReference type="STRING" id="1123500.GCA_000420365_00212"/>
<dbReference type="Proteomes" id="UP000051296">
    <property type="component" value="Unassembled WGS sequence"/>
</dbReference>
<keyword evidence="2 3" id="KW-0378">Hydrolase</keyword>
<dbReference type="InterPro" id="IPR020476">
    <property type="entry name" value="Nudix_hydrolase"/>
</dbReference>
<dbReference type="PROSITE" id="PS51462">
    <property type="entry name" value="NUDIX"/>
    <property type="match status" value="1"/>
</dbReference>
<evidence type="ECO:0000259" key="4">
    <source>
        <dbReference type="PROSITE" id="PS51462"/>
    </source>
</evidence>
<proteinExistence type="inferred from homology"/>
<dbReference type="CDD" id="cd04686">
    <property type="entry name" value="NUDIX_Hydrolase"/>
    <property type="match status" value="1"/>
</dbReference>
<dbReference type="GO" id="GO:0016787">
    <property type="term" value="F:hydrolase activity"/>
    <property type="evidence" value="ECO:0007669"/>
    <property type="project" value="UniProtKB-KW"/>
</dbReference>
<protein>
    <recommendedName>
        <fullName evidence="4">Nudix hydrolase domain-containing protein</fullName>
    </recommendedName>
</protein>